<dbReference type="AlphaFoldDB" id="A0A1A8YYI5"/>
<proteinExistence type="predicted"/>
<feature type="region of interest" description="Disordered" evidence="1">
    <location>
        <begin position="47"/>
        <end position="115"/>
    </location>
</feature>
<feature type="compositionally biased region" description="Basic residues" evidence="1">
    <location>
        <begin position="51"/>
        <end position="71"/>
    </location>
</feature>
<organism evidence="2 3">
    <name type="scientific">Plasmodium ovale wallikeri</name>
    <dbReference type="NCBI Taxonomy" id="864142"/>
    <lineage>
        <taxon>Eukaryota</taxon>
        <taxon>Sar</taxon>
        <taxon>Alveolata</taxon>
        <taxon>Apicomplexa</taxon>
        <taxon>Aconoidasida</taxon>
        <taxon>Haemosporida</taxon>
        <taxon>Plasmodiidae</taxon>
        <taxon>Plasmodium</taxon>
        <taxon>Plasmodium (Plasmodium)</taxon>
    </lineage>
</organism>
<dbReference type="EMBL" id="FLRE01000122">
    <property type="protein sequence ID" value="SBT36668.1"/>
    <property type="molecule type" value="Genomic_DNA"/>
</dbReference>
<protein>
    <submittedName>
        <fullName evidence="2">Uncharacterized protein</fullName>
    </submittedName>
</protein>
<sequence length="115" mass="13795">MEAGEAGLPAARWEGYIWVCERTQGNICKKSERICLDFLHAQFCERQNNARNKKRKKNKKKKKKKKKRSRAKPNELKEKRNKVKLKRLKHTKPVTFDEVHVKKKKKKEARPNERE</sequence>
<evidence type="ECO:0000313" key="2">
    <source>
        <dbReference type="EMBL" id="SBT36668.1"/>
    </source>
</evidence>
<feature type="compositionally biased region" description="Basic residues" evidence="1">
    <location>
        <begin position="79"/>
        <end position="92"/>
    </location>
</feature>
<evidence type="ECO:0000313" key="3">
    <source>
        <dbReference type="Proteomes" id="UP000078550"/>
    </source>
</evidence>
<evidence type="ECO:0000256" key="1">
    <source>
        <dbReference type="SAM" id="MobiDB-lite"/>
    </source>
</evidence>
<accession>A0A1A8YYI5</accession>
<gene>
    <name evidence="2" type="ORF">POVWA2_031320</name>
</gene>
<dbReference type="Proteomes" id="UP000078550">
    <property type="component" value="Unassembled WGS sequence"/>
</dbReference>
<name>A0A1A8YYI5_PLAOA</name>
<reference evidence="3" key="1">
    <citation type="submission" date="2016-05" db="EMBL/GenBank/DDBJ databases">
        <authorList>
            <person name="Naeem Raeece"/>
        </authorList>
    </citation>
    <scope>NUCLEOTIDE SEQUENCE [LARGE SCALE GENOMIC DNA]</scope>
</reference>